<evidence type="ECO:0000259" key="2">
    <source>
        <dbReference type="Pfam" id="PF19423"/>
    </source>
</evidence>
<proteinExistence type="predicted"/>
<gene>
    <name evidence="4" type="primary">LOC106811415</name>
</gene>
<dbReference type="InterPro" id="IPR045841">
    <property type="entry name" value="E3_UBR4_N"/>
</dbReference>
<sequence length="314" mass="34579">MPDVMSACRVLIRFFLLRLRDPHELCAVSQKQLAISIKALHKGISLLQRTDVITLTSVMKSAKLPQHIKTRGDDKNDKPDEEKERKASKKLSRVDPVSCMVEQLMSPIRGTRRTKYKEEVEPIKSVNSDGDTTIVHITDPSREIQTLFMDSILTVLHELNAGEILLDVCCELTHLRRYIDRCQEALAGGAYAVPTTVGEAVSTRNSLQGLMNDLHIVWRVTSMPLLEPMTSARLHKVATVVMSCLFASVSVAASNSVLAVAAAAQIKGANIQKDDDVEQYAMSIVQKSLDNYNAVATVIKNSTRAGGHSLQTST</sequence>
<reference evidence="4" key="1">
    <citation type="submission" date="2025-08" db="UniProtKB">
        <authorList>
            <consortium name="RefSeq"/>
        </authorList>
    </citation>
    <scope>IDENTIFICATION</scope>
</reference>
<organism evidence="3 4">
    <name type="scientific">Priapulus caudatus</name>
    <name type="common">Priapulid worm</name>
    <dbReference type="NCBI Taxonomy" id="37621"/>
    <lineage>
        <taxon>Eukaryota</taxon>
        <taxon>Metazoa</taxon>
        <taxon>Ecdysozoa</taxon>
        <taxon>Scalidophora</taxon>
        <taxon>Priapulida</taxon>
        <taxon>Priapulimorpha</taxon>
        <taxon>Priapulimorphida</taxon>
        <taxon>Priapulidae</taxon>
        <taxon>Priapulus</taxon>
    </lineage>
</organism>
<dbReference type="Proteomes" id="UP000695022">
    <property type="component" value="Unplaced"/>
</dbReference>
<dbReference type="GeneID" id="106811415"/>
<evidence type="ECO:0000313" key="3">
    <source>
        <dbReference type="Proteomes" id="UP000695022"/>
    </source>
</evidence>
<keyword evidence="3" id="KW-1185">Reference proteome</keyword>
<feature type="domain" description="E3 ubiquitin-protein ligase UBR4 N-terminal" evidence="2">
    <location>
        <begin position="4"/>
        <end position="311"/>
    </location>
</feature>
<evidence type="ECO:0000313" key="4">
    <source>
        <dbReference type="RefSeq" id="XP_014670488.1"/>
    </source>
</evidence>
<dbReference type="Pfam" id="PF19423">
    <property type="entry name" value="E3_UBR4_N"/>
    <property type="match status" value="1"/>
</dbReference>
<accession>A0ABM1EE67</accession>
<dbReference type="RefSeq" id="XP_014670488.1">
    <property type="nucleotide sequence ID" value="XM_014815002.1"/>
</dbReference>
<protein>
    <submittedName>
        <fullName evidence="4">E3 ubiquitin-protein ligase UBR4-like</fullName>
    </submittedName>
</protein>
<name>A0ABM1EE67_PRICU</name>
<feature type="compositionally biased region" description="Basic and acidic residues" evidence="1">
    <location>
        <begin position="70"/>
        <end position="85"/>
    </location>
</feature>
<feature type="region of interest" description="Disordered" evidence="1">
    <location>
        <begin position="66"/>
        <end position="89"/>
    </location>
</feature>
<evidence type="ECO:0000256" key="1">
    <source>
        <dbReference type="SAM" id="MobiDB-lite"/>
    </source>
</evidence>